<dbReference type="Proteomes" id="UP000235803">
    <property type="component" value="Unassembled WGS sequence"/>
</dbReference>
<dbReference type="InterPro" id="IPR013430">
    <property type="entry name" value="Toxin_antidote_HigA"/>
</dbReference>
<accession>A0A2N7UBF4</accession>
<evidence type="ECO:0000259" key="1">
    <source>
        <dbReference type="PROSITE" id="PS50943"/>
    </source>
</evidence>
<dbReference type="RefSeq" id="WP_102651650.1">
    <property type="nucleotide sequence ID" value="NZ_PNRF01000004.1"/>
</dbReference>
<dbReference type="GO" id="GO:0003677">
    <property type="term" value="F:DNA binding"/>
    <property type="evidence" value="ECO:0007669"/>
    <property type="project" value="InterPro"/>
</dbReference>
<dbReference type="PROSITE" id="PS50943">
    <property type="entry name" value="HTH_CROC1"/>
    <property type="match status" value="1"/>
</dbReference>
<dbReference type="Gene3D" id="1.10.260.40">
    <property type="entry name" value="lambda repressor-like DNA-binding domains"/>
    <property type="match status" value="1"/>
</dbReference>
<protein>
    <submittedName>
        <fullName evidence="2">Addiction module antidote protein, HigA family</fullName>
    </submittedName>
</protein>
<organism evidence="2 3">
    <name type="scientific">Billgrantia endophytica</name>
    <dbReference type="NCBI Taxonomy" id="2033802"/>
    <lineage>
        <taxon>Bacteria</taxon>
        <taxon>Pseudomonadati</taxon>
        <taxon>Pseudomonadota</taxon>
        <taxon>Gammaproteobacteria</taxon>
        <taxon>Oceanospirillales</taxon>
        <taxon>Halomonadaceae</taxon>
        <taxon>Billgrantia</taxon>
    </lineage>
</organism>
<dbReference type="InterPro" id="IPR001387">
    <property type="entry name" value="Cro/C1-type_HTH"/>
</dbReference>
<dbReference type="InterPro" id="IPR010982">
    <property type="entry name" value="Lambda_DNA-bd_dom_sf"/>
</dbReference>
<proteinExistence type="predicted"/>
<keyword evidence="3" id="KW-1185">Reference proteome</keyword>
<reference evidence="2 3" key="1">
    <citation type="submission" date="2018-01" db="EMBL/GenBank/DDBJ databases">
        <title>Halomonas endophytica sp. nov., isolated from storage liquid in the stems of Populus euphratica.</title>
        <authorList>
            <person name="Chen C."/>
        </authorList>
    </citation>
    <scope>NUCLEOTIDE SEQUENCE [LARGE SCALE GENOMIC DNA]</scope>
    <source>
        <strain evidence="2 3">MC28</strain>
    </source>
</reference>
<dbReference type="SUPFAM" id="SSF47413">
    <property type="entry name" value="lambda repressor-like DNA-binding domains"/>
    <property type="match status" value="1"/>
</dbReference>
<dbReference type="SMART" id="SM00530">
    <property type="entry name" value="HTH_XRE"/>
    <property type="match status" value="1"/>
</dbReference>
<dbReference type="NCBIfam" id="TIGR02607">
    <property type="entry name" value="antidote_HigA"/>
    <property type="match status" value="1"/>
</dbReference>
<dbReference type="CDD" id="cd00093">
    <property type="entry name" value="HTH_XRE"/>
    <property type="match status" value="1"/>
</dbReference>
<comment type="caution">
    <text evidence="2">The sequence shown here is derived from an EMBL/GenBank/DDBJ whole genome shotgun (WGS) entry which is preliminary data.</text>
</comment>
<gene>
    <name evidence="2" type="primary">higA</name>
    <name evidence="2" type="ORF">C1H69_01475</name>
</gene>
<dbReference type="OrthoDB" id="9796370at2"/>
<dbReference type="Pfam" id="PF01381">
    <property type="entry name" value="HTH_3"/>
    <property type="match status" value="1"/>
</dbReference>
<evidence type="ECO:0000313" key="2">
    <source>
        <dbReference type="EMBL" id="PMR77777.1"/>
    </source>
</evidence>
<feature type="domain" description="HTH cro/C1-type" evidence="1">
    <location>
        <begin position="14"/>
        <end position="68"/>
    </location>
</feature>
<dbReference type="EMBL" id="PNRF01000004">
    <property type="protein sequence ID" value="PMR77777.1"/>
    <property type="molecule type" value="Genomic_DNA"/>
</dbReference>
<evidence type="ECO:0000313" key="3">
    <source>
        <dbReference type="Proteomes" id="UP000235803"/>
    </source>
</evidence>
<sequence>MQDSKTVPHPGERIRAEVIPAGVSVTKAAQIIGVGRPALSNLLNGKASLSTDMAKRLEKAFNYPSKNLLEMQAQYDESQAMVKSMPSNTRAYVPPFLTIKANDIEQWVTRNVPARARLSVFLRTLVHSTGSGLKKVDFPGNDDAERPGWDGLIEASDGTPWVPTGRSGWEFGTNEDIKRKADKDFEKSVKALSDKERAETTFIFVTPRRWANGKAAWVAEKQAKGLWKEVRAYDASDLEQWIEQSLPAQAWFANETRIPAQNVRSLDKCWTDWANVSEPPLSGTLFNSAIEAAKRIMLSRLSKPSDGPTMIAADSTEEALAFVAQLFSEAGGEELVSYRDRVLVFDKPGVLPRLAEGAKTFIPVVFSPEVERELSPYAKSMHSIVIYPRNAINTEPHIVLEPASYETFQTALEEMGKDRDEISRYSNESGRSLTVLRRRLATLPAVKTPEWVTDHQATLNLVPFMLVGAWDSSNDADKCCLELLANDKPYSELEREHQRLAQLNDVPAWSINTYRGVVSKIDLLYAIKGAVTTDDLRRYFDVARMVLGEDDPALDLDEDQRWAASIHGKTREFSGAFREGISETLVLLAVHGNQLFKGQLGIDTEAEAVKVVRDLLPTPLTTRKLEANDRDLPTYAEAAPDEFLSILERDLKTENPAVLGLLRPAEAGPFGHPSRTGLLWALEALSWSPLTLPRAAFILARLAEVEINDNWSNKPIHSLESIFRSWMPQTAASHEVRVRLMHRLAEKFPNIAWKLCITQFGDHHLVGDYSHKPRWRSDGYGFGEPIQTRQPITAFVREMVDMALTRNDYSLSMLCDLVERLHALPEFDQDRVWTLIKTWGRDRASDAEKTALREKIRISTLSRRAALRARKRSTSLNLAIAAKDVYAELEPENLLNRHAWLFRETWVEESADELEDIERVDFEKRDERIHNLRVAALREIYNGQGITGLIDLSCQGKASWIIGRISASSLLTPEKVGELIKLAIEPILINQDENYPQKNLIAGALHSINDDQSREEIITDVSYNLSGIDTAKLLMLAPYGKSTWKLVDNLDKKAQEKYWSEVIPDWIHHPEEDNKESIDRLMKVGRPRAAFSCIHFHPEKVGEELLYRLLSDVAKGGNDKPGQYMLEHYSVEKAFEHLNASSKLTLEEKAALEFSYLEILARPWGSRSGNGIPNLERYIEVHPELFIQAIVWTYKRSDGATDPIEYKVPQDNISNLSKRGYRLLEAIERIPGHDDLGELKAERLEKWISTVRQSCMELSRADIADVCIGKVLSSASIGEDGVWPCKVVRDVMENIQSDPMMRGAHSGVYNSRGVTTRMPGEGGSQERNLAAKYRKWGEAILPTHPFVATKLLLELADTYEREAMHHDNDASVRRRLT</sequence>
<name>A0A2N7UBF4_9GAMM</name>